<dbReference type="Gene3D" id="3.40.50.1000">
    <property type="entry name" value="HAD superfamily/HAD-like"/>
    <property type="match status" value="1"/>
</dbReference>
<protein>
    <recommendedName>
        <fullName evidence="3">HAD hydrolase, family IA</fullName>
    </recommendedName>
</protein>
<dbReference type="EMBL" id="GL882974">
    <property type="protein sequence ID" value="EGF75873.1"/>
    <property type="molecule type" value="Genomic_DNA"/>
</dbReference>
<keyword evidence="2" id="KW-1185">Reference proteome</keyword>
<reference evidence="1 2" key="1">
    <citation type="submission" date="2009-12" db="EMBL/GenBank/DDBJ databases">
        <title>The draft genome of Batrachochytrium dendrobatidis.</title>
        <authorList>
            <consortium name="US DOE Joint Genome Institute (JGI-PGF)"/>
            <person name="Kuo A."/>
            <person name="Salamov A."/>
            <person name="Schmutz J."/>
            <person name="Lucas S."/>
            <person name="Pitluck S."/>
            <person name="Rosenblum E."/>
            <person name="Stajich J."/>
            <person name="Eisen M."/>
            <person name="Grigoriev I.V."/>
        </authorList>
    </citation>
    <scope>NUCLEOTIDE SEQUENCE [LARGE SCALE GENOMIC DNA]</scope>
    <source>
        <strain evidence="2">JAM81 / FGSC 10211</strain>
    </source>
</reference>
<dbReference type="GO" id="GO:0008967">
    <property type="term" value="F:phosphoglycolate phosphatase activity"/>
    <property type="evidence" value="ECO:0000318"/>
    <property type="project" value="GO_Central"/>
</dbReference>
<dbReference type="SUPFAM" id="SSF56784">
    <property type="entry name" value="HAD-like"/>
    <property type="match status" value="1"/>
</dbReference>
<dbReference type="OrthoDB" id="10536418at2759"/>
<dbReference type="AlphaFoldDB" id="F4PFX1"/>
<dbReference type="OMA" id="NNTRQWA"/>
<proteinExistence type="predicted"/>
<dbReference type="NCBIfam" id="TIGR01549">
    <property type="entry name" value="HAD-SF-IA-v1"/>
    <property type="match status" value="1"/>
</dbReference>
<evidence type="ECO:0008006" key="3">
    <source>
        <dbReference type="Google" id="ProtNLM"/>
    </source>
</evidence>
<dbReference type="Pfam" id="PF13419">
    <property type="entry name" value="HAD_2"/>
    <property type="match status" value="1"/>
</dbReference>
<dbReference type="Proteomes" id="UP000007241">
    <property type="component" value="Unassembled WGS sequence"/>
</dbReference>
<dbReference type="InParanoid" id="F4PFX1"/>
<name>F4PFX1_BATDJ</name>
<gene>
    <name evidence="1" type="ORF">BATDEDRAFT_93263</name>
</gene>
<dbReference type="HOGENOM" id="CLU_510867_0_0_1"/>
<dbReference type="CDD" id="cd01427">
    <property type="entry name" value="HAD_like"/>
    <property type="match status" value="1"/>
</dbReference>
<dbReference type="InterPro" id="IPR006439">
    <property type="entry name" value="HAD-SF_hydro_IA"/>
</dbReference>
<evidence type="ECO:0000313" key="2">
    <source>
        <dbReference type="Proteomes" id="UP000007241"/>
    </source>
</evidence>
<dbReference type="InterPro" id="IPR023214">
    <property type="entry name" value="HAD_sf"/>
</dbReference>
<dbReference type="GO" id="GO:0006281">
    <property type="term" value="P:DNA repair"/>
    <property type="evidence" value="ECO:0000318"/>
    <property type="project" value="GO_Central"/>
</dbReference>
<accession>F4PFX1</accession>
<dbReference type="InterPro" id="IPR050155">
    <property type="entry name" value="HAD-like_hydrolase_sf"/>
</dbReference>
<organism evidence="1 2">
    <name type="scientific">Batrachochytrium dendrobatidis (strain JAM81 / FGSC 10211)</name>
    <name type="common">Frog chytrid fungus</name>
    <dbReference type="NCBI Taxonomy" id="684364"/>
    <lineage>
        <taxon>Eukaryota</taxon>
        <taxon>Fungi</taxon>
        <taxon>Fungi incertae sedis</taxon>
        <taxon>Chytridiomycota</taxon>
        <taxon>Chytridiomycota incertae sedis</taxon>
        <taxon>Chytridiomycetes</taxon>
        <taxon>Rhizophydiales</taxon>
        <taxon>Rhizophydiales incertae sedis</taxon>
        <taxon>Batrachochytrium</taxon>
    </lineage>
</organism>
<sequence length="533" mass="61520">MRDKIDKVSKQDMLNMLEGIKYTEHIDEKKYKKHWSPISVPLTLHEGLNTYTKSVLDDIRKYLEIKNASSLKKAELSALLEEKIPDLMETFFLQLDYERFNLLLKIARNGGYIESPDLDSQQINYIRATGLVFTGTSNEKKILAVPVDLVESILSIGTNVSVRSTIKRNTNWVKLTRGLLYYYGTLHFTQLEEMVEEHTGQVVSNLDYIDVIHDAVSYRKDLQLNYDDYSNIRVIDPDKVMEEHQSRENVPYYPFTKNELLTAGEPEFVDRNESYLQFVNFITEQYDIDRKQAESYVEVCVYALKNDQSPNEILQYLGGVLELHSLETVQALMDQLVNLMNYTRKWILKGHTSMDLSPNSKQSMPDTKSNHSYGVGEKLLPELEKDMRAEVIQACCDLENGYLTTQGGILYENVERTLEILSKQYKLFIVSNCQDGYIEAFYKYHGLEKYFIDYENPGRTGLSKGENIKLVMERNQLENPVYVGDTVGDQQAAKQAGIPFIFATYGFGEATDYEYHIDRFDVLVDTINKIDVI</sequence>
<evidence type="ECO:0000313" key="1">
    <source>
        <dbReference type="EMBL" id="EGF75873.1"/>
    </source>
</evidence>
<dbReference type="InterPro" id="IPR041492">
    <property type="entry name" value="HAD_2"/>
</dbReference>
<dbReference type="InterPro" id="IPR036412">
    <property type="entry name" value="HAD-like_sf"/>
</dbReference>
<dbReference type="PANTHER" id="PTHR43434">
    <property type="entry name" value="PHOSPHOGLYCOLATE PHOSPHATASE"/>
    <property type="match status" value="1"/>
</dbReference>
<dbReference type="PANTHER" id="PTHR43434:SF1">
    <property type="entry name" value="PHOSPHOGLYCOLATE PHOSPHATASE"/>
    <property type="match status" value="1"/>
</dbReference>